<dbReference type="AlphaFoldDB" id="A0A1W6NHP6"/>
<name>A0A1W6NHP6_LEVBR</name>
<dbReference type="EMBL" id="JAERKF010000017">
    <property type="protein sequence ID" value="MBS1011517.1"/>
    <property type="molecule type" value="Genomic_DNA"/>
</dbReference>
<reference evidence="1" key="1">
    <citation type="submission" date="2020-12" db="EMBL/GenBank/DDBJ databases">
        <authorList>
            <person name="Mcmullen J.G."/>
        </authorList>
    </citation>
    <scope>NUCLEOTIDE SEQUENCE</scope>
    <source>
        <strain evidence="1">Dm-2019-70</strain>
    </source>
</reference>
<gene>
    <name evidence="1" type="ORF">JK167_11865</name>
</gene>
<sequence length="59" mass="6472">MVGYQIILGIVAIASLAALFDKDLLGDRQKYQQFAAICIASIVCWTAVMLYGMYLAVIN</sequence>
<proteinExistence type="predicted"/>
<evidence type="ECO:0000313" key="2">
    <source>
        <dbReference type="Proteomes" id="UP000676478"/>
    </source>
</evidence>
<reference evidence="1" key="2">
    <citation type="submission" date="2022-09" db="EMBL/GenBank/DDBJ databases">
        <title>Genome-inferred correspondence between phylogeny and metabolic traits in the wild Drosophila gut microbiome.</title>
        <authorList>
            <person name="Bueno E."/>
            <person name="Blow F."/>
            <person name="Douglas A.E."/>
        </authorList>
    </citation>
    <scope>NUCLEOTIDE SEQUENCE</scope>
    <source>
        <strain evidence="1">Dm-2019-70</strain>
    </source>
</reference>
<dbReference type="Proteomes" id="UP000676478">
    <property type="component" value="Unassembled WGS sequence"/>
</dbReference>
<comment type="caution">
    <text evidence="1">The sequence shown here is derived from an EMBL/GenBank/DDBJ whole genome shotgun (WGS) entry which is preliminary data.</text>
</comment>
<accession>A0A1W6NHP6</accession>
<evidence type="ECO:0000313" key="1">
    <source>
        <dbReference type="EMBL" id="MBS1011517.1"/>
    </source>
</evidence>
<dbReference type="RefSeq" id="WP_085769157.1">
    <property type="nucleotide sequence ID" value="NZ_JAERKD010000014.1"/>
</dbReference>
<organism evidence="1 2">
    <name type="scientific">Levilactobacillus brevis</name>
    <name type="common">Lactobacillus brevis</name>
    <dbReference type="NCBI Taxonomy" id="1580"/>
    <lineage>
        <taxon>Bacteria</taxon>
        <taxon>Bacillati</taxon>
        <taxon>Bacillota</taxon>
        <taxon>Bacilli</taxon>
        <taxon>Lactobacillales</taxon>
        <taxon>Lactobacillaceae</taxon>
        <taxon>Levilactobacillus</taxon>
    </lineage>
</organism>
<protein>
    <submittedName>
        <fullName evidence="1">Uncharacterized protein</fullName>
    </submittedName>
</protein>